<reference evidence="2 3" key="1">
    <citation type="submission" date="2018-06" db="EMBL/GenBank/DDBJ databases">
        <title>Whole Genome Sequence of an efficient microsymbiont, Rhizobium tropici.</title>
        <authorList>
            <person name="Srinivasan R."/>
            <person name="Singh H.V."/>
            <person name="Srivastava R."/>
            <person name="Kumari B."/>
            <person name="Radhakrishna A."/>
        </authorList>
    </citation>
    <scope>NUCLEOTIDE SEQUENCE [LARGE SCALE GENOMIC DNA]</scope>
    <source>
        <strain evidence="2 3">IGFRI Rhizo-19</strain>
    </source>
</reference>
<dbReference type="GO" id="GO:0016020">
    <property type="term" value="C:membrane"/>
    <property type="evidence" value="ECO:0007669"/>
    <property type="project" value="TreeGrafter"/>
</dbReference>
<evidence type="ECO:0000313" key="3">
    <source>
        <dbReference type="Proteomes" id="UP000251205"/>
    </source>
</evidence>
<sequence length="282" mass="30805">MIDWSKPSADSCFVQLGGVRVHFKRAGSGPAILLLHGSGSSMEGFERVAALLSRSYTVVRPDFPGFGLTGPRSDRDYRIETYVATMAAFMAALNIERYSVAGNSLGGNIAWNLALRHPERLDALVLINATGYPEKSLPAGLRLARNPLLRPLLRHWLPRKATRANLRSIVGQRSTIVDDAMVDRVHGLMSLPGNRSAFVDLANTNQADRSAEIPRIVAPTLVLRSAGIDGQYFARDISAAQERIHPVAGHLLPEEDPVWVANAIADFLNALRDSLRPTRTTP</sequence>
<dbReference type="Gene3D" id="3.40.50.1820">
    <property type="entry name" value="alpha/beta hydrolase"/>
    <property type="match status" value="1"/>
</dbReference>
<dbReference type="OrthoDB" id="9799612at2"/>
<dbReference type="EMBL" id="QMKK01000032">
    <property type="protein sequence ID" value="RAX41134.1"/>
    <property type="molecule type" value="Genomic_DNA"/>
</dbReference>
<dbReference type="InterPro" id="IPR029058">
    <property type="entry name" value="AB_hydrolase_fold"/>
</dbReference>
<protein>
    <submittedName>
        <fullName evidence="2">Alpha/beta hydrolase</fullName>
    </submittedName>
</protein>
<name>A0A329YG51_RHITR</name>
<gene>
    <name evidence="2" type="ORF">DQ393_12760</name>
</gene>
<dbReference type="Pfam" id="PF00561">
    <property type="entry name" value="Abhydrolase_1"/>
    <property type="match status" value="1"/>
</dbReference>
<proteinExistence type="predicted"/>
<keyword evidence="2" id="KW-0378">Hydrolase</keyword>
<accession>A0A329YG51</accession>
<dbReference type="GO" id="GO:0047372">
    <property type="term" value="F:monoacylglycerol lipase activity"/>
    <property type="evidence" value="ECO:0007669"/>
    <property type="project" value="TreeGrafter"/>
</dbReference>
<evidence type="ECO:0000313" key="2">
    <source>
        <dbReference type="EMBL" id="RAX41134.1"/>
    </source>
</evidence>
<dbReference type="SUPFAM" id="SSF53474">
    <property type="entry name" value="alpha/beta-Hydrolases"/>
    <property type="match status" value="1"/>
</dbReference>
<dbReference type="InterPro" id="IPR050266">
    <property type="entry name" value="AB_hydrolase_sf"/>
</dbReference>
<dbReference type="PANTHER" id="PTHR43798">
    <property type="entry name" value="MONOACYLGLYCEROL LIPASE"/>
    <property type="match status" value="1"/>
</dbReference>
<dbReference type="GO" id="GO:0046464">
    <property type="term" value="P:acylglycerol catabolic process"/>
    <property type="evidence" value="ECO:0007669"/>
    <property type="project" value="TreeGrafter"/>
</dbReference>
<evidence type="ECO:0000259" key="1">
    <source>
        <dbReference type="Pfam" id="PF00561"/>
    </source>
</evidence>
<dbReference type="AlphaFoldDB" id="A0A329YG51"/>
<dbReference type="InterPro" id="IPR000073">
    <property type="entry name" value="AB_hydrolase_1"/>
</dbReference>
<organism evidence="2 3">
    <name type="scientific">Rhizobium tropici</name>
    <dbReference type="NCBI Taxonomy" id="398"/>
    <lineage>
        <taxon>Bacteria</taxon>
        <taxon>Pseudomonadati</taxon>
        <taxon>Pseudomonadota</taxon>
        <taxon>Alphaproteobacteria</taxon>
        <taxon>Hyphomicrobiales</taxon>
        <taxon>Rhizobiaceae</taxon>
        <taxon>Rhizobium/Agrobacterium group</taxon>
        <taxon>Rhizobium</taxon>
    </lineage>
</organism>
<dbReference type="PRINTS" id="PR00111">
    <property type="entry name" value="ABHYDROLASE"/>
</dbReference>
<feature type="domain" description="AB hydrolase-1" evidence="1">
    <location>
        <begin position="30"/>
        <end position="193"/>
    </location>
</feature>
<dbReference type="Proteomes" id="UP000251205">
    <property type="component" value="Unassembled WGS sequence"/>
</dbReference>
<dbReference type="PANTHER" id="PTHR43798:SF5">
    <property type="entry name" value="MONOACYLGLYCEROL LIPASE ABHD6"/>
    <property type="match status" value="1"/>
</dbReference>
<comment type="caution">
    <text evidence="2">The sequence shown here is derived from an EMBL/GenBank/DDBJ whole genome shotgun (WGS) entry which is preliminary data.</text>
</comment>